<feature type="compositionally biased region" description="Low complexity" evidence="1">
    <location>
        <begin position="206"/>
        <end position="221"/>
    </location>
</feature>
<sequence length="287" mass="32904">MTDFIKSAVEGFFEDSVVGYGEEFAGAHFQPTKDPFYEKKKDQHGESKEVKRRLPDNIGFSKSDSKHWKAVQTSAWVHDRSICGCCCWSDFIGWAPIVTILPIIGPLCMYSVHKNLIKLADKHFNLPGDLKAKMYGNIGLDLAIALVPILGSIFVWLNACSTRNAAMVYNYIVKRQTEECNHEKLASSQKPQTERQRPVQRPTEKPQQQPSRSQQPQQRSAPPIPNRQQQQQHFLDRAVPPIPTQAINNHEQPAYPQNAYHQDHINVRTQRYPPQETREPPSQRFHL</sequence>
<dbReference type="EMBL" id="HE612861">
    <property type="protein sequence ID" value="CCE63573.1"/>
    <property type="molecule type" value="Genomic_DNA"/>
</dbReference>
<dbReference type="eggNOG" id="ENOG502RXX6">
    <property type="taxonomic scope" value="Eukaryota"/>
</dbReference>
<proteinExistence type="predicted"/>
<feature type="region of interest" description="Disordered" evidence="1">
    <location>
        <begin position="182"/>
        <end position="287"/>
    </location>
</feature>
<dbReference type="AlphaFoldDB" id="G8BUZ1"/>
<dbReference type="PANTHER" id="PTHR35519:SF1">
    <property type="entry name" value="YALI0C06193P"/>
    <property type="match status" value="1"/>
</dbReference>
<dbReference type="RefSeq" id="XP_003686007.1">
    <property type="nucleotide sequence ID" value="XM_003685959.1"/>
</dbReference>
<name>G8BUZ1_TETPH</name>
<reference evidence="3 4" key="1">
    <citation type="journal article" date="2011" name="Proc. Natl. Acad. Sci. U.S.A.">
        <title>Evolutionary erosion of yeast sex chromosomes by mating-type switching accidents.</title>
        <authorList>
            <person name="Gordon J.L."/>
            <person name="Armisen D."/>
            <person name="Proux-Wera E."/>
            <person name="Oheigeartaigh S.S."/>
            <person name="Byrne K.P."/>
            <person name="Wolfe K.H."/>
        </authorList>
    </citation>
    <scope>NUCLEOTIDE SEQUENCE [LARGE SCALE GENOMIC DNA]</scope>
    <source>
        <strain evidence="4">ATCC 24235 / CBS 4417 / NBRC 1672 / NRRL Y-8282 / UCD 70-5</strain>
    </source>
</reference>
<dbReference type="KEGG" id="tpf:TPHA_0F00870"/>
<dbReference type="OMA" id="TIGWAPL"/>
<feature type="transmembrane region" description="Helical" evidence="2">
    <location>
        <begin position="91"/>
        <end position="113"/>
    </location>
</feature>
<evidence type="ECO:0000256" key="1">
    <source>
        <dbReference type="SAM" id="MobiDB-lite"/>
    </source>
</evidence>
<feature type="transmembrane region" description="Helical" evidence="2">
    <location>
        <begin position="134"/>
        <end position="157"/>
    </location>
</feature>
<dbReference type="OrthoDB" id="2103474at2759"/>
<evidence type="ECO:0000313" key="3">
    <source>
        <dbReference type="EMBL" id="CCE63573.1"/>
    </source>
</evidence>
<dbReference type="HOGENOM" id="CLU_084558_1_0_1"/>
<keyword evidence="2" id="KW-0472">Membrane</keyword>
<protein>
    <submittedName>
        <fullName evidence="3">Uncharacterized protein</fullName>
    </submittedName>
</protein>
<dbReference type="Pfam" id="PF13430">
    <property type="entry name" value="DUF4112"/>
    <property type="match status" value="1"/>
</dbReference>
<organism evidence="3 4">
    <name type="scientific">Tetrapisispora phaffii (strain ATCC 24235 / CBS 4417 / NBRC 1672 / NRRL Y-8282 / UCD 70-5)</name>
    <name type="common">Yeast</name>
    <name type="synonym">Fabospora phaffii</name>
    <dbReference type="NCBI Taxonomy" id="1071381"/>
    <lineage>
        <taxon>Eukaryota</taxon>
        <taxon>Fungi</taxon>
        <taxon>Dikarya</taxon>
        <taxon>Ascomycota</taxon>
        <taxon>Saccharomycotina</taxon>
        <taxon>Saccharomycetes</taxon>
        <taxon>Saccharomycetales</taxon>
        <taxon>Saccharomycetaceae</taxon>
        <taxon>Tetrapisispora</taxon>
    </lineage>
</organism>
<keyword evidence="2" id="KW-1133">Transmembrane helix</keyword>
<dbReference type="PANTHER" id="PTHR35519">
    <property type="entry name" value="MEMBRANE PROTEINS"/>
    <property type="match status" value="1"/>
</dbReference>
<accession>G8BUZ1</accession>
<dbReference type="InterPro" id="IPR025187">
    <property type="entry name" value="DUF4112"/>
</dbReference>
<dbReference type="GeneID" id="11535339"/>
<evidence type="ECO:0000256" key="2">
    <source>
        <dbReference type="SAM" id="Phobius"/>
    </source>
</evidence>
<gene>
    <name evidence="3" type="primary">TPHA0F00870</name>
    <name evidence="3" type="ordered locus">TPHA_0F00870</name>
</gene>
<evidence type="ECO:0000313" key="4">
    <source>
        <dbReference type="Proteomes" id="UP000005666"/>
    </source>
</evidence>
<dbReference type="Proteomes" id="UP000005666">
    <property type="component" value="Chromosome 6"/>
</dbReference>
<keyword evidence="2" id="KW-0812">Transmembrane</keyword>
<keyword evidence="4" id="KW-1185">Reference proteome</keyword>